<protein>
    <submittedName>
        <fullName evidence="1">Uncharacterized protein</fullName>
    </submittedName>
</protein>
<gene>
    <name evidence="1" type="ORF">Pan14r_43190</name>
</gene>
<reference evidence="1 2" key="1">
    <citation type="submission" date="2019-02" db="EMBL/GenBank/DDBJ databases">
        <title>Deep-cultivation of Planctomycetes and their phenomic and genomic characterization uncovers novel biology.</title>
        <authorList>
            <person name="Wiegand S."/>
            <person name="Jogler M."/>
            <person name="Boedeker C."/>
            <person name="Pinto D."/>
            <person name="Vollmers J."/>
            <person name="Rivas-Marin E."/>
            <person name="Kohn T."/>
            <person name="Peeters S.H."/>
            <person name="Heuer A."/>
            <person name="Rast P."/>
            <person name="Oberbeckmann S."/>
            <person name="Bunk B."/>
            <person name="Jeske O."/>
            <person name="Meyerdierks A."/>
            <person name="Storesund J.E."/>
            <person name="Kallscheuer N."/>
            <person name="Luecker S."/>
            <person name="Lage O.M."/>
            <person name="Pohl T."/>
            <person name="Merkel B.J."/>
            <person name="Hornburger P."/>
            <person name="Mueller R.-W."/>
            <person name="Bruemmer F."/>
            <person name="Labrenz M."/>
            <person name="Spormann A.M."/>
            <person name="Op Den Camp H."/>
            <person name="Overmann J."/>
            <person name="Amann R."/>
            <person name="Jetten M.S.M."/>
            <person name="Mascher T."/>
            <person name="Medema M.H."/>
            <person name="Devos D.P."/>
            <person name="Kaster A.-K."/>
            <person name="Ovreas L."/>
            <person name="Rohde M."/>
            <person name="Galperin M.Y."/>
            <person name="Jogler C."/>
        </authorList>
    </citation>
    <scope>NUCLEOTIDE SEQUENCE [LARGE SCALE GENOMIC DNA]</scope>
    <source>
        <strain evidence="1 2">Pan14r</strain>
    </source>
</reference>
<dbReference type="RefSeq" id="WP_146440115.1">
    <property type="nucleotide sequence ID" value="NZ_SJPL01000001.1"/>
</dbReference>
<evidence type="ECO:0000313" key="1">
    <source>
        <dbReference type="EMBL" id="TWT72002.1"/>
    </source>
</evidence>
<dbReference type="Proteomes" id="UP000317238">
    <property type="component" value="Unassembled WGS sequence"/>
</dbReference>
<dbReference type="OrthoDB" id="9924889at2"/>
<sequence>MKRNEKAFALRCWEMVQAAAVAGRRQGLQLATGKCGNSSAFWQGQASPVHRIARDVPGSDSPAEIRGGIALSVVMFFLGG</sequence>
<comment type="caution">
    <text evidence="1">The sequence shown here is derived from an EMBL/GenBank/DDBJ whole genome shotgun (WGS) entry which is preliminary data.</text>
</comment>
<dbReference type="AlphaFoldDB" id="A0A5C5YFF7"/>
<evidence type="ECO:0000313" key="2">
    <source>
        <dbReference type="Proteomes" id="UP000317238"/>
    </source>
</evidence>
<organism evidence="1 2">
    <name type="scientific">Crateriforma conspicua</name>
    <dbReference type="NCBI Taxonomy" id="2527996"/>
    <lineage>
        <taxon>Bacteria</taxon>
        <taxon>Pseudomonadati</taxon>
        <taxon>Planctomycetota</taxon>
        <taxon>Planctomycetia</taxon>
        <taxon>Planctomycetales</taxon>
        <taxon>Planctomycetaceae</taxon>
        <taxon>Crateriforma</taxon>
    </lineage>
</organism>
<dbReference type="EMBL" id="SJPL01000001">
    <property type="protein sequence ID" value="TWT72002.1"/>
    <property type="molecule type" value="Genomic_DNA"/>
</dbReference>
<name>A0A5C5YFF7_9PLAN</name>
<accession>A0A5C5YFF7</accession>
<keyword evidence="2" id="KW-1185">Reference proteome</keyword>
<proteinExistence type="predicted"/>